<sequence length="73" mass="8135">MIVITFALGVCSCNQSKSQAEKDLGTYDSPEEALRETKQALEKLSTNVNTGIESVLYVNEYDKSKNLIFKTTK</sequence>
<evidence type="ECO:0000313" key="1">
    <source>
        <dbReference type="EMBL" id="MEZ7514007.1"/>
    </source>
</evidence>
<dbReference type="RefSeq" id="WP_371567506.1">
    <property type="nucleotide sequence ID" value="NZ_JASMRN010000002.1"/>
</dbReference>
<accession>A0ABV4KAL0</accession>
<reference evidence="1 2" key="1">
    <citation type="submission" date="2023-05" db="EMBL/GenBank/DDBJ databases">
        <title>Adaptations of aquatic viruses from atmosphere-close ecosystems of the Central Arctic Ocean.</title>
        <authorList>
            <person name="Rahlff J."/>
            <person name="Holmfeldt K."/>
        </authorList>
    </citation>
    <scope>NUCLEOTIDE SEQUENCE [LARGE SCALE GENOMIC DNA]</scope>
    <source>
        <strain evidence="1 2">Arc14</strain>
    </source>
</reference>
<dbReference type="Proteomes" id="UP001568894">
    <property type="component" value="Unassembled WGS sequence"/>
</dbReference>
<protein>
    <submittedName>
        <fullName evidence="1">Uncharacterized protein</fullName>
    </submittedName>
</protein>
<evidence type="ECO:0000313" key="2">
    <source>
        <dbReference type="Proteomes" id="UP001568894"/>
    </source>
</evidence>
<name>A0ABV4KAL0_9FLAO</name>
<proteinExistence type="predicted"/>
<organism evidence="1 2">
    <name type="scientific">Flavobacterium frigidarium</name>
    <dbReference type="NCBI Taxonomy" id="99286"/>
    <lineage>
        <taxon>Bacteria</taxon>
        <taxon>Pseudomonadati</taxon>
        <taxon>Bacteroidota</taxon>
        <taxon>Flavobacteriia</taxon>
        <taxon>Flavobacteriales</taxon>
        <taxon>Flavobacteriaceae</taxon>
        <taxon>Flavobacterium</taxon>
    </lineage>
</organism>
<comment type="caution">
    <text evidence="1">The sequence shown here is derived from an EMBL/GenBank/DDBJ whole genome shotgun (WGS) entry which is preliminary data.</text>
</comment>
<keyword evidence="2" id="KW-1185">Reference proteome</keyword>
<gene>
    <name evidence="1" type="ORF">QO192_01795</name>
</gene>
<dbReference type="EMBL" id="JASMRN010000002">
    <property type="protein sequence ID" value="MEZ7514007.1"/>
    <property type="molecule type" value="Genomic_DNA"/>
</dbReference>